<dbReference type="Pfam" id="PF00419">
    <property type="entry name" value="Fimbrial"/>
    <property type="match status" value="1"/>
</dbReference>
<feature type="chain" id="PRO_5019839125" evidence="1">
    <location>
        <begin position="25"/>
        <end position="182"/>
    </location>
</feature>
<evidence type="ECO:0000313" key="3">
    <source>
        <dbReference type="EMBL" id="VFS54956.1"/>
    </source>
</evidence>
<dbReference type="EMBL" id="CAADJD010000001">
    <property type="protein sequence ID" value="VFS54956.1"/>
    <property type="molecule type" value="Genomic_DNA"/>
</dbReference>
<organism evidence="3 4">
    <name type="scientific">Kluyvera cryocrescens</name>
    <name type="common">Kluyvera citrophila</name>
    <dbReference type="NCBI Taxonomy" id="580"/>
    <lineage>
        <taxon>Bacteria</taxon>
        <taxon>Pseudomonadati</taxon>
        <taxon>Pseudomonadota</taxon>
        <taxon>Gammaproteobacteria</taxon>
        <taxon>Enterobacterales</taxon>
        <taxon>Enterobacteriaceae</taxon>
        <taxon>Kluyvera</taxon>
    </lineage>
</organism>
<feature type="domain" description="Fimbrial-type adhesion" evidence="2">
    <location>
        <begin position="34"/>
        <end position="181"/>
    </location>
</feature>
<dbReference type="GO" id="GO:0043709">
    <property type="term" value="P:cell adhesion involved in single-species biofilm formation"/>
    <property type="evidence" value="ECO:0007669"/>
    <property type="project" value="TreeGrafter"/>
</dbReference>
<gene>
    <name evidence="3" type="primary">sfaG</name>
    <name evidence="3" type="ORF">NCTC12993_00107</name>
</gene>
<reference evidence="3 4" key="1">
    <citation type="submission" date="2019-03" db="EMBL/GenBank/DDBJ databases">
        <authorList>
            <consortium name="Pathogen Informatics"/>
        </authorList>
    </citation>
    <scope>NUCLEOTIDE SEQUENCE [LARGE SCALE GENOMIC DNA]</scope>
    <source>
        <strain evidence="3 4">NCTC12993</strain>
    </source>
</reference>
<proteinExistence type="predicted"/>
<dbReference type="InterPro" id="IPR000259">
    <property type="entry name" value="Adhesion_dom_fimbrial"/>
</dbReference>
<protein>
    <submittedName>
        <fullName evidence="3">S-fimbrial protein subunit SfaG</fullName>
    </submittedName>
</protein>
<dbReference type="AlphaFoldDB" id="A0A485A546"/>
<accession>A0A485A546</accession>
<evidence type="ECO:0000313" key="4">
    <source>
        <dbReference type="Proteomes" id="UP000401081"/>
    </source>
</evidence>
<dbReference type="PANTHER" id="PTHR33420:SF27">
    <property type="entry name" value="PROTEIN FIMG"/>
    <property type="match status" value="1"/>
</dbReference>
<dbReference type="Proteomes" id="UP000401081">
    <property type="component" value="Unassembled WGS sequence"/>
</dbReference>
<keyword evidence="4" id="KW-1185">Reference proteome</keyword>
<dbReference type="InterPro" id="IPR036937">
    <property type="entry name" value="Adhesion_dom_fimbrial_sf"/>
</dbReference>
<dbReference type="SUPFAM" id="SSF49401">
    <property type="entry name" value="Bacterial adhesins"/>
    <property type="match status" value="1"/>
</dbReference>
<dbReference type="InterPro" id="IPR008966">
    <property type="entry name" value="Adhesion_dom_sf"/>
</dbReference>
<dbReference type="PANTHER" id="PTHR33420">
    <property type="entry name" value="FIMBRIAL SUBUNIT ELFA-RELATED"/>
    <property type="match status" value="1"/>
</dbReference>
<evidence type="ECO:0000259" key="2">
    <source>
        <dbReference type="Pfam" id="PF00419"/>
    </source>
</evidence>
<name>A0A485A546_KLUCR</name>
<sequence>MADSPMMKKYALALGLILSNSAMAYNTSDTIQVQVTGQIITAVCEVELDNTVSLGQIARQDLSVPGGNSAPVTFAVKLTNCSPELSKVTIAFSGTPYTADPDFSSAIYANELADGAQDVGLQLLNLDGNALINLANGVNYTMPLIPGSGSKVLSFIARMYTPHGTPTAGDFKSAVTLNFTYE</sequence>
<keyword evidence="1" id="KW-0732">Signal</keyword>
<dbReference type="GO" id="GO:0009289">
    <property type="term" value="C:pilus"/>
    <property type="evidence" value="ECO:0007669"/>
    <property type="project" value="InterPro"/>
</dbReference>
<feature type="signal peptide" evidence="1">
    <location>
        <begin position="1"/>
        <end position="24"/>
    </location>
</feature>
<evidence type="ECO:0000256" key="1">
    <source>
        <dbReference type="SAM" id="SignalP"/>
    </source>
</evidence>
<dbReference type="InterPro" id="IPR050263">
    <property type="entry name" value="Bact_Fimbrial_Adh_Pro"/>
</dbReference>
<dbReference type="Gene3D" id="2.60.40.1090">
    <property type="entry name" value="Fimbrial-type adhesion domain"/>
    <property type="match status" value="1"/>
</dbReference>